<dbReference type="Gene3D" id="3.90.550.10">
    <property type="entry name" value="Spore Coat Polysaccharide Biosynthesis Protein SpsA, Chain A"/>
    <property type="match status" value="1"/>
</dbReference>
<evidence type="ECO:0000313" key="3">
    <source>
        <dbReference type="Proteomes" id="UP000443153"/>
    </source>
</evidence>
<reference evidence="2 3" key="1">
    <citation type="submission" date="2019-11" db="EMBL/GenBank/DDBJ databases">
        <title>Maribacter lutea sp. nov., a marine bacterium isolated from intertidal sand.</title>
        <authorList>
            <person name="Liu A."/>
        </authorList>
    </citation>
    <scope>NUCLEOTIDE SEQUENCE [LARGE SCALE GENOMIC DNA]</scope>
    <source>
        <strain evidence="2 3">RZ05</strain>
    </source>
</reference>
<dbReference type="InterPro" id="IPR029044">
    <property type="entry name" value="Nucleotide-diphossugar_trans"/>
</dbReference>
<organism evidence="2 3">
    <name type="scientific">Maribacter luteus</name>
    <dbReference type="NCBI Taxonomy" id="2594478"/>
    <lineage>
        <taxon>Bacteria</taxon>
        <taxon>Pseudomonadati</taxon>
        <taxon>Bacteroidota</taxon>
        <taxon>Flavobacteriia</taxon>
        <taxon>Flavobacteriales</taxon>
        <taxon>Flavobacteriaceae</taxon>
        <taxon>Maribacter</taxon>
    </lineage>
</organism>
<dbReference type="EMBL" id="WKJH01000030">
    <property type="protein sequence ID" value="MRX66309.1"/>
    <property type="molecule type" value="Genomic_DNA"/>
</dbReference>
<dbReference type="Pfam" id="PF00535">
    <property type="entry name" value="Glycos_transf_2"/>
    <property type="match status" value="1"/>
</dbReference>
<keyword evidence="2" id="KW-0808">Transferase</keyword>
<dbReference type="InterPro" id="IPR001173">
    <property type="entry name" value="Glyco_trans_2-like"/>
</dbReference>
<name>A0A6I2MTI9_9FLAO</name>
<dbReference type="GO" id="GO:0016740">
    <property type="term" value="F:transferase activity"/>
    <property type="evidence" value="ECO:0007669"/>
    <property type="project" value="UniProtKB-KW"/>
</dbReference>
<dbReference type="Proteomes" id="UP000443153">
    <property type="component" value="Unassembled WGS sequence"/>
</dbReference>
<protein>
    <submittedName>
        <fullName evidence="2">Glycosyltransferase</fullName>
    </submittedName>
</protein>
<evidence type="ECO:0000313" key="2">
    <source>
        <dbReference type="EMBL" id="MRX66309.1"/>
    </source>
</evidence>
<evidence type="ECO:0000259" key="1">
    <source>
        <dbReference type="Pfam" id="PF00535"/>
    </source>
</evidence>
<dbReference type="SUPFAM" id="SSF53448">
    <property type="entry name" value="Nucleotide-diphospho-sugar transferases"/>
    <property type="match status" value="1"/>
</dbReference>
<keyword evidence="3" id="KW-1185">Reference proteome</keyword>
<dbReference type="InterPro" id="IPR050834">
    <property type="entry name" value="Glycosyltransf_2"/>
</dbReference>
<sequence>MAMKLNKFQKYYNLMPSKLGDQDYIKLVSYFKFLAAVEKPMVSLVIPVFRAEKTLLAHIISLMELKTILPYEIIFVDNNANKETLSILEDLGANVIKEAKQGITHARQKGLEVARGEVVCTMDPDTLYEPHYIDKMALPFFLESKLVLCYSNTISYEHGMTLSSKMRFRNYLKTQYFRYRLSQGPLKRMKFVRAACLAFRREPFLNIGYRTDLKAVAGCDDGIVAIDLNNSGNSKYIATTAYTALPPAREPGKPFPFCNEKYLEQDVAANKDVVLNY</sequence>
<comment type="caution">
    <text evidence="2">The sequence shown here is derived from an EMBL/GenBank/DDBJ whole genome shotgun (WGS) entry which is preliminary data.</text>
</comment>
<dbReference type="CDD" id="cd00761">
    <property type="entry name" value="Glyco_tranf_GTA_type"/>
    <property type="match status" value="1"/>
</dbReference>
<feature type="domain" description="Glycosyltransferase 2-like" evidence="1">
    <location>
        <begin position="43"/>
        <end position="204"/>
    </location>
</feature>
<dbReference type="OrthoDB" id="1016922at2"/>
<accession>A0A6I2MTI9</accession>
<proteinExistence type="predicted"/>
<dbReference type="PANTHER" id="PTHR43685:SF2">
    <property type="entry name" value="GLYCOSYLTRANSFERASE 2-LIKE DOMAIN-CONTAINING PROTEIN"/>
    <property type="match status" value="1"/>
</dbReference>
<gene>
    <name evidence="2" type="ORF">GJ691_19305</name>
</gene>
<dbReference type="PANTHER" id="PTHR43685">
    <property type="entry name" value="GLYCOSYLTRANSFERASE"/>
    <property type="match status" value="1"/>
</dbReference>
<dbReference type="AlphaFoldDB" id="A0A6I2MTI9"/>